<protein>
    <submittedName>
        <fullName evidence="2">Uncharacterized protein</fullName>
    </submittedName>
</protein>
<organism evidence="2 3">
    <name type="scientific">Actinoplanes italicus</name>
    <dbReference type="NCBI Taxonomy" id="113567"/>
    <lineage>
        <taxon>Bacteria</taxon>
        <taxon>Bacillati</taxon>
        <taxon>Actinomycetota</taxon>
        <taxon>Actinomycetes</taxon>
        <taxon>Micromonosporales</taxon>
        <taxon>Micromonosporaceae</taxon>
        <taxon>Actinoplanes</taxon>
    </lineage>
</organism>
<reference evidence="2 3" key="1">
    <citation type="submission" date="2018-03" db="EMBL/GenBank/DDBJ databases">
        <title>Genomic Encyclopedia of Archaeal and Bacterial Type Strains, Phase II (KMG-II): from individual species to whole genera.</title>
        <authorList>
            <person name="Goeker M."/>
        </authorList>
    </citation>
    <scope>NUCLEOTIDE SEQUENCE [LARGE SCALE GENOMIC DNA]</scope>
    <source>
        <strain evidence="2 3">DSM 43146</strain>
    </source>
</reference>
<evidence type="ECO:0000313" key="3">
    <source>
        <dbReference type="Proteomes" id="UP000239415"/>
    </source>
</evidence>
<evidence type="ECO:0000256" key="1">
    <source>
        <dbReference type="SAM" id="Phobius"/>
    </source>
</evidence>
<keyword evidence="1" id="KW-1133">Transmembrane helix</keyword>
<keyword evidence="3" id="KW-1185">Reference proteome</keyword>
<gene>
    <name evidence="2" type="ORF">CLV67_111252</name>
</gene>
<accession>A0A2T0K8P6</accession>
<comment type="caution">
    <text evidence="2">The sequence shown here is derived from an EMBL/GenBank/DDBJ whole genome shotgun (WGS) entry which is preliminary data.</text>
</comment>
<dbReference type="Proteomes" id="UP000239415">
    <property type="component" value="Unassembled WGS sequence"/>
</dbReference>
<evidence type="ECO:0000313" key="2">
    <source>
        <dbReference type="EMBL" id="PRX19104.1"/>
    </source>
</evidence>
<keyword evidence="1" id="KW-0812">Transmembrane</keyword>
<dbReference type="AlphaFoldDB" id="A0A2T0K8P6"/>
<name>A0A2T0K8P6_9ACTN</name>
<feature type="transmembrane region" description="Helical" evidence="1">
    <location>
        <begin position="40"/>
        <end position="60"/>
    </location>
</feature>
<sequence length="62" mass="6485">MTHRSYLRTAAVAALVFIGAVFTFFSTTPAGFTGTVMSSLLALAWLTACCSLAGLALASIRR</sequence>
<keyword evidence="1" id="KW-0472">Membrane</keyword>
<dbReference type="RefSeq" id="WP_106323125.1">
    <property type="nucleotide sequence ID" value="NZ_BOMO01000090.1"/>
</dbReference>
<dbReference type="EMBL" id="PVMZ01000011">
    <property type="protein sequence ID" value="PRX19104.1"/>
    <property type="molecule type" value="Genomic_DNA"/>
</dbReference>
<proteinExistence type="predicted"/>